<dbReference type="PANTHER" id="PTHR47481:SF43">
    <property type="entry name" value="RETROTRANSPOSON COPIA-LIKE N-TERMINAL DOMAIN-CONTAINING PROTEIN"/>
    <property type="match status" value="1"/>
</dbReference>
<proteinExistence type="predicted"/>
<feature type="compositionally biased region" description="Low complexity" evidence="1">
    <location>
        <begin position="241"/>
        <end position="250"/>
    </location>
</feature>
<dbReference type="Pfam" id="PF25597">
    <property type="entry name" value="SH3_retrovirus"/>
    <property type="match status" value="1"/>
</dbReference>
<dbReference type="PANTHER" id="PTHR47481">
    <property type="match status" value="1"/>
</dbReference>
<dbReference type="Pfam" id="PF07727">
    <property type="entry name" value="RVT_2"/>
    <property type="match status" value="1"/>
</dbReference>
<reference evidence="3 4" key="1">
    <citation type="submission" date="2024-04" db="EMBL/GenBank/DDBJ databases">
        <title>The reference genome of an endangered Asteraceae, Deinandra increscens subsp. villosa, native to the Central Coast of California.</title>
        <authorList>
            <person name="Guilliams M."/>
            <person name="Hasenstab-Lehman K."/>
            <person name="Meyer R."/>
            <person name="Mcevoy S."/>
        </authorList>
    </citation>
    <scope>NUCLEOTIDE SEQUENCE [LARGE SCALE GENOMIC DNA]</scope>
    <source>
        <tissue evidence="3">Leaf</tissue>
    </source>
</reference>
<comment type="caution">
    <text evidence="3">The sequence shown here is derived from an EMBL/GenBank/DDBJ whole genome shotgun (WGS) entry which is preliminary data.</text>
</comment>
<feature type="region of interest" description="Disordered" evidence="1">
    <location>
        <begin position="215"/>
        <end position="252"/>
    </location>
</feature>
<name>A0AAP0D0G3_9ASTR</name>
<feature type="compositionally biased region" description="Low complexity" evidence="1">
    <location>
        <begin position="792"/>
        <end position="827"/>
    </location>
</feature>
<dbReference type="InterPro" id="IPR001584">
    <property type="entry name" value="Integrase_cat-core"/>
</dbReference>
<sequence>MSSTTIVDITSQTHFPIKLTPLNFPVWRKQVMATLIGLGLDGFVTGDATAPSKTLAGDATKQNPAYTTWYRQDQTILGALLGSCSDQIQHVIASADTSAQAFDRLSASYASHSHSRIISLKSRLARNPKGSRSVVEYLQDMKTIADDLALAQSPISDDDLVVHIIGQLGDEYANVTAPLKMRDSPIKFPDLFEKLVDHERSLKEAATPPLMATVNQTQRTSSRPVRNNYSRNASGPNWFNSAGSSGSSSGQPFYSRGNRNSLFCKFCQIPGHDTKDCRKLERFLKDKNITISSNPSVSPVVNSSTATSPSWMFDSGASHHVTSDRSALHTLSEYGGPDEILLGNGTSIPITHTGHSAISTSTRPLHLHDVLYTPNLRNNLISVAKLCKTNNVSVEFFPSYFLIKDLRTGAHLLRGENVDDVYFAASQALRNLPSIHTTTATQESLLSWHHKLGHPSIKVFKFLLQSLDIKFNKLSSFNFHCDACLINKSHKIPFGANSFKVTRPLELIYSDVWGPVTESNDGFTYYIIFVDYYSKYTWLYPMKRKSDVASLFPQFRTLVEKKFGAPLVSLFTDNGGEFIGLIPYLKQQGISHFTTPPHTPEQNGVAKRRHRHIVETGLSLLHHANLPLTFWSHAFQTAVYLINRLPTPILDLQSPFQKLYNLTPTYLRLKPFGCLCFPWLRPYMSSKLQPRSAKCIFLGYSVSKSAYKCYDPVSHRLYHSRHVQFVDHIFRFGNDVASLVPLPTADSFLSSGDSDPSDHEAPPVPPTDPPLPRFPPSSAQHPAQVNNPPGSPTSGPSSVSTTSPTTPPHHSSTSSSSSTSTHSPVSPNLTPIPMQPFETSTPNVATSPASDDTHSSPPPRTRKPNSKYFNPNFVNTATIHPLPPTIEPSTHTQALRDPNWRQAMDLEFNALIQNQTWDLVPPTSHSPIGCKWVFRVKRNPDGTIEKYKARLVAKGFLQQYGKDYFDTFSPVTKPVTIRTVLSIAL</sequence>
<feature type="compositionally biased region" description="Polar residues" evidence="1">
    <location>
        <begin position="777"/>
        <end position="787"/>
    </location>
</feature>
<dbReference type="Gene3D" id="3.30.420.10">
    <property type="entry name" value="Ribonuclease H-like superfamily/Ribonuclease H"/>
    <property type="match status" value="1"/>
</dbReference>
<feature type="domain" description="Integrase catalytic" evidence="2">
    <location>
        <begin position="500"/>
        <end position="663"/>
    </location>
</feature>
<keyword evidence="4" id="KW-1185">Reference proteome</keyword>
<dbReference type="Proteomes" id="UP001408789">
    <property type="component" value="Unassembled WGS sequence"/>
</dbReference>
<feature type="region of interest" description="Disordered" evidence="1">
    <location>
        <begin position="747"/>
        <end position="871"/>
    </location>
</feature>
<gene>
    <name evidence="3" type="ORF">SSX86_017629</name>
</gene>
<dbReference type="Pfam" id="PF22936">
    <property type="entry name" value="Pol_BBD"/>
    <property type="match status" value="1"/>
</dbReference>
<feature type="compositionally biased region" description="Pro residues" evidence="1">
    <location>
        <begin position="762"/>
        <end position="775"/>
    </location>
</feature>
<evidence type="ECO:0000313" key="4">
    <source>
        <dbReference type="Proteomes" id="UP001408789"/>
    </source>
</evidence>
<dbReference type="SUPFAM" id="SSF53098">
    <property type="entry name" value="Ribonuclease H-like"/>
    <property type="match status" value="1"/>
</dbReference>
<evidence type="ECO:0000256" key="1">
    <source>
        <dbReference type="SAM" id="MobiDB-lite"/>
    </source>
</evidence>
<dbReference type="GO" id="GO:0003676">
    <property type="term" value="F:nucleic acid binding"/>
    <property type="evidence" value="ECO:0007669"/>
    <property type="project" value="InterPro"/>
</dbReference>
<dbReference type="EMBL" id="JBCNJP010000018">
    <property type="protein sequence ID" value="KAK9063757.1"/>
    <property type="molecule type" value="Genomic_DNA"/>
</dbReference>
<feature type="compositionally biased region" description="Polar residues" evidence="1">
    <location>
        <begin position="837"/>
        <end position="850"/>
    </location>
</feature>
<dbReference type="Pfam" id="PF13976">
    <property type="entry name" value="gag_pre-integrs"/>
    <property type="match status" value="1"/>
</dbReference>
<dbReference type="GO" id="GO:0015074">
    <property type="term" value="P:DNA integration"/>
    <property type="evidence" value="ECO:0007669"/>
    <property type="project" value="InterPro"/>
</dbReference>
<dbReference type="InterPro" id="IPR013103">
    <property type="entry name" value="RVT_2"/>
</dbReference>
<dbReference type="PROSITE" id="PS50994">
    <property type="entry name" value="INTEGRASE"/>
    <property type="match status" value="1"/>
</dbReference>
<protein>
    <recommendedName>
        <fullName evidence="2">Integrase catalytic domain-containing protein</fullName>
    </recommendedName>
</protein>
<feature type="compositionally biased region" description="Polar residues" evidence="1">
    <location>
        <begin position="215"/>
        <end position="240"/>
    </location>
</feature>
<evidence type="ECO:0000313" key="3">
    <source>
        <dbReference type="EMBL" id="KAK9063757.1"/>
    </source>
</evidence>
<dbReference type="InterPro" id="IPR054722">
    <property type="entry name" value="PolX-like_BBD"/>
</dbReference>
<evidence type="ECO:0000259" key="2">
    <source>
        <dbReference type="PROSITE" id="PS50994"/>
    </source>
</evidence>
<accession>A0AAP0D0G3</accession>
<dbReference type="InterPro" id="IPR036397">
    <property type="entry name" value="RNaseH_sf"/>
</dbReference>
<dbReference type="AlphaFoldDB" id="A0AAP0D0G3"/>
<dbReference type="Pfam" id="PF14223">
    <property type="entry name" value="Retrotran_gag_2"/>
    <property type="match status" value="1"/>
</dbReference>
<dbReference type="InterPro" id="IPR025724">
    <property type="entry name" value="GAG-pre-integrase_dom"/>
</dbReference>
<dbReference type="InterPro" id="IPR012337">
    <property type="entry name" value="RNaseH-like_sf"/>
</dbReference>
<dbReference type="Pfam" id="PF00665">
    <property type="entry name" value="rve"/>
    <property type="match status" value="1"/>
</dbReference>
<organism evidence="3 4">
    <name type="scientific">Deinandra increscens subsp. villosa</name>
    <dbReference type="NCBI Taxonomy" id="3103831"/>
    <lineage>
        <taxon>Eukaryota</taxon>
        <taxon>Viridiplantae</taxon>
        <taxon>Streptophyta</taxon>
        <taxon>Embryophyta</taxon>
        <taxon>Tracheophyta</taxon>
        <taxon>Spermatophyta</taxon>
        <taxon>Magnoliopsida</taxon>
        <taxon>eudicotyledons</taxon>
        <taxon>Gunneridae</taxon>
        <taxon>Pentapetalae</taxon>
        <taxon>asterids</taxon>
        <taxon>campanulids</taxon>
        <taxon>Asterales</taxon>
        <taxon>Asteraceae</taxon>
        <taxon>Asteroideae</taxon>
        <taxon>Heliantheae alliance</taxon>
        <taxon>Madieae</taxon>
        <taxon>Madiinae</taxon>
        <taxon>Deinandra</taxon>
    </lineage>
</organism>
<dbReference type="InterPro" id="IPR057670">
    <property type="entry name" value="SH3_retrovirus"/>
</dbReference>